<sequence>MDPLSITASVITLVDASAKVYQFLQSVRHADAQYAALCNDLNILTGLLRSISKTFQDCRGNRLALAAIDHTVWDQSRIAINDCQKTIDELSSLVGRVGGVARGDSVFRKARMTTKMRRHAEEAASFRDKIQVSTVALQTFLQIINVSLSLRSNTSHDATVRELRRLKQDLENSDRAARDFGSYSIDRSDRYLLKNLESLLSAARDFHNNASNTASTIFGGGATHHGIETLQLSQRMEKPRHQGNPRTAIAGDLTMEWIDSQDLKKTASANGGKNDINTPSFYEPLKRRFSFEEMTTIPKLAGPVRKSSLEETPTTPKLSWPARRWPRRKWLTRAFRFRRISSTPDLPSSRPKEYRAVEMAYTPVLCELDSYTSRAELPDSDFNIESYLSPMADSVEVTSCEDPRATSTEKSTSELLNETTDCGSSEALDMTLDSSRTEVILPSKDCWSGPSNPNAVNTTPSSGENPGYSSADTWYRLDNNASHSSQNQGNLVQPPSYKQIYPHGNPASHEPQGDSRDEQCEKTRHQQLMDRLSQNRPSFDPDMISSEEICPHQGDITSIYERIPFSAKIREALSQRDAKKLLNNRPLKPSSHGTGHRDDNEHGGPAAGTGSVIENEDELQNGPPHFVEFAVPVTPEHPDEIAILVQLDFREIAAPVKVDSGEANPGEPTGTWSSFSSHMYLMQVIS</sequence>
<keyword evidence="3" id="KW-1185">Reference proteome</keyword>
<comment type="caution">
    <text evidence="2">The sequence shown here is derived from an EMBL/GenBank/DDBJ whole genome shotgun (WGS) entry which is preliminary data.</text>
</comment>
<gene>
    <name evidence="2" type="ORF">PG986_010339</name>
</gene>
<evidence type="ECO:0000313" key="3">
    <source>
        <dbReference type="Proteomes" id="UP001391051"/>
    </source>
</evidence>
<protein>
    <recommendedName>
        <fullName evidence="4">Fungal N-terminal domain-containing protein</fullName>
    </recommendedName>
</protein>
<accession>A0ABR1Q1Y2</accession>
<dbReference type="GeneID" id="92079623"/>
<feature type="compositionally biased region" description="Polar residues" evidence="1">
    <location>
        <begin position="449"/>
        <end position="472"/>
    </location>
</feature>
<evidence type="ECO:0000313" key="2">
    <source>
        <dbReference type="EMBL" id="KAK7946018.1"/>
    </source>
</evidence>
<evidence type="ECO:0000256" key="1">
    <source>
        <dbReference type="SAM" id="MobiDB-lite"/>
    </source>
</evidence>
<feature type="compositionally biased region" description="Basic and acidic residues" evidence="1">
    <location>
        <begin position="511"/>
        <end position="528"/>
    </location>
</feature>
<dbReference type="EMBL" id="JAQQWE010000007">
    <property type="protein sequence ID" value="KAK7946018.1"/>
    <property type="molecule type" value="Genomic_DNA"/>
</dbReference>
<dbReference type="RefSeq" id="XP_066696052.1">
    <property type="nucleotide sequence ID" value="XM_066846561.1"/>
</dbReference>
<feature type="region of interest" description="Disordered" evidence="1">
    <location>
        <begin position="442"/>
        <end position="539"/>
    </location>
</feature>
<dbReference type="Proteomes" id="UP001391051">
    <property type="component" value="Unassembled WGS sequence"/>
</dbReference>
<reference evidence="2 3" key="1">
    <citation type="submission" date="2023-01" db="EMBL/GenBank/DDBJ databases">
        <title>Analysis of 21 Apiospora genomes using comparative genomics revels a genus with tremendous synthesis potential of carbohydrate active enzymes and secondary metabolites.</title>
        <authorList>
            <person name="Sorensen T."/>
        </authorList>
    </citation>
    <scope>NUCLEOTIDE SEQUENCE [LARGE SCALE GENOMIC DNA]</scope>
    <source>
        <strain evidence="2 3">CBS 24483</strain>
    </source>
</reference>
<organism evidence="2 3">
    <name type="scientific">Apiospora aurea</name>
    <dbReference type="NCBI Taxonomy" id="335848"/>
    <lineage>
        <taxon>Eukaryota</taxon>
        <taxon>Fungi</taxon>
        <taxon>Dikarya</taxon>
        <taxon>Ascomycota</taxon>
        <taxon>Pezizomycotina</taxon>
        <taxon>Sordariomycetes</taxon>
        <taxon>Xylariomycetidae</taxon>
        <taxon>Amphisphaeriales</taxon>
        <taxon>Apiosporaceae</taxon>
        <taxon>Apiospora</taxon>
    </lineage>
</organism>
<proteinExistence type="predicted"/>
<feature type="compositionally biased region" description="Polar residues" evidence="1">
    <location>
        <begin position="405"/>
        <end position="423"/>
    </location>
</feature>
<feature type="compositionally biased region" description="Polar residues" evidence="1">
    <location>
        <begin position="479"/>
        <end position="493"/>
    </location>
</feature>
<name>A0ABR1Q1Y2_9PEZI</name>
<evidence type="ECO:0008006" key="4">
    <source>
        <dbReference type="Google" id="ProtNLM"/>
    </source>
</evidence>
<feature type="region of interest" description="Disordered" evidence="1">
    <location>
        <begin position="577"/>
        <end position="623"/>
    </location>
</feature>
<feature type="region of interest" description="Disordered" evidence="1">
    <location>
        <begin position="398"/>
        <end position="427"/>
    </location>
</feature>